<name>A0A9Q1HEY4_HOLLE</name>
<dbReference type="AlphaFoldDB" id="A0A9Q1HEY4"/>
<accession>A0A9Q1HEY4</accession>
<keyword evidence="5" id="KW-1185">Reference proteome</keyword>
<feature type="domain" description="Transposable element P transposase-like GTP-binding insertion" evidence="2">
    <location>
        <begin position="127"/>
        <end position="247"/>
    </location>
</feature>
<dbReference type="OrthoDB" id="6491412at2759"/>
<dbReference type="Pfam" id="PF21789">
    <property type="entry name" value="TNP-like_RNaseH_C"/>
    <property type="match status" value="1"/>
</dbReference>
<dbReference type="EMBL" id="JAIZAY010000002">
    <property type="protein sequence ID" value="KAJ8047187.1"/>
    <property type="molecule type" value="Genomic_DNA"/>
</dbReference>
<dbReference type="PANTHER" id="PTHR47577">
    <property type="entry name" value="THAP DOMAIN-CONTAINING PROTEIN 6"/>
    <property type="match status" value="1"/>
</dbReference>
<evidence type="ECO:0000259" key="2">
    <source>
        <dbReference type="Pfam" id="PF21788"/>
    </source>
</evidence>
<organism evidence="4 5">
    <name type="scientific">Holothuria leucospilota</name>
    <name type="common">Black long sea cucumber</name>
    <name type="synonym">Mertensiothuria leucospilota</name>
    <dbReference type="NCBI Taxonomy" id="206669"/>
    <lineage>
        <taxon>Eukaryota</taxon>
        <taxon>Metazoa</taxon>
        <taxon>Echinodermata</taxon>
        <taxon>Eleutherozoa</taxon>
        <taxon>Echinozoa</taxon>
        <taxon>Holothuroidea</taxon>
        <taxon>Aspidochirotacea</taxon>
        <taxon>Aspidochirotida</taxon>
        <taxon>Holothuriidae</taxon>
        <taxon>Holothuria</taxon>
    </lineage>
</organism>
<dbReference type="InterPro" id="IPR048367">
    <property type="entry name" value="TNP-like_RNaseH_C"/>
</dbReference>
<proteinExistence type="predicted"/>
<feature type="domain" description="Transposable element P transposase-like RNase H C-terminal" evidence="3">
    <location>
        <begin position="319"/>
        <end position="353"/>
    </location>
</feature>
<comment type="caution">
    <text evidence="4">The sequence shown here is derived from an EMBL/GenBank/DDBJ whole genome shotgun (WGS) entry which is preliminary data.</text>
</comment>
<sequence>MIDEMAIKKHVSWDGYKFRGYVDVGNGIDDDSSPVAKVNVNGSWKVPCAYFLIDGLNGSERANLVKLCIQRLSDVGIKVVSLTCDGPSCHFTMISELEASLHASNLVPSFPHPVNEGEKVHVLLDVCHMIKLVRNTWAQGGILVDGDNNQILWQYLVDLQKLQDKEGLRLGNKLKSAHIQWWQQKMKVNLAAQALSSSVADALEYCASVLKLKQFQGCEATVKFIRLFDQLFDVLNCRNPFGREFKSALRVNNKSSWDPFLTKAYDYILHLRDPSGQKMHETRRKTGFIGFLVAIKSTKALFHDLVETPQAPLTYLVMYKFSQDHLELFFAAVRSAGGFNNNPTAQQFTATYKRLLLRSSVQGGKGNCIKLDPTEALYIHSVSTYVNNDSVTLTNAVLIMQSWEASNHLVFPDLEAHRTGSAVDDTSHDVFHLVKLVAKCYYKIRLYHLGMETTSKLSGLRIRMKLCKIVLFEHQY</sequence>
<gene>
    <name evidence="4" type="ORF">HOLleu_06122</name>
</gene>
<dbReference type="PANTHER" id="PTHR47577:SF2">
    <property type="entry name" value="THAP DOMAIN CONTAINING 9"/>
    <property type="match status" value="1"/>
</dbReference>
<dbReference type="Pfam" id="PF21788">
    <property type="entry name" value="TNP-like_GBD"/>
    <property type="match status" value="1"/>
</dbReference>
<feature type="domain" description="Transposable element P transposase-like RNase H" evidence="1">
    <location>
        <begin position="1"/>
        <end position="97"/>
    </location>
</feature>
<dbReference type="Proteomes" id="UP001152320">
    <property type="component" value="Chromosome 2"/>
</dbReference>
<reference evidence="4" key="1">
    <citation type="submission" date="2021-10" db="EMBL/GenBank/DDBJ databases">
        <title>Tropical sea cucumber genome reveals ecological adaptation and Cuvierian tubules defense mechanism.</title>
        <authorList>
            <person name="Chen T."/>
        </authorList>
    </citation>
    <scope>NUCLEOTIDE SEQUENCE</scope>
    <source>
        <strain evidence="4">Nanhai2018</strain>
        <tissue evidence="4">Muscle</tissue>
    </source>
</reference>
<evidence type="ECO:0000259" key="1">
    <source>
        <dbReference type="Pfam" id="PF21787"/>
    </source>
</evidence>
<evidence type="ECO:0000313" key="5">
    <source>
        <dbReference type="Proteomes" id="UP001152320"/>
    </source>
</evidence>
<evidence type="ECO:0000259" key="3">
    <source>
        <dbReference type="Pfam" id="PF21789"/>
    </source>
</evidence>
<protein>
    <submittedName>
        <fullName evidence="4">DNA transposase THAP9</fullName>
    </submittedName>
</protein>
<dbReference type="InterPro" id="IPR048366">
    <property type="entry name" value="TNP-like_GBD"/>
</dbReference>
<evidence type="ECO:0000313" key="4">
    <source>
        <dbReference type="EMBL" id="KAJ8047187.1"/>
    </source>
</evidence>
<dbReference type="InterPro" id="IPR048365">
    <property type="entry name" value="TNP-like_RNaseH_N"/>
</dbReference>
<dbReference type="Pfam" id="PF21787">
    <property type="entry name" value="TNP-like_RNaseH_N"/>
    <property type="match status" value="1"/>
</dbReference>